<dbReference type="HOGENOM" id="CLU_1552198_0_0_10"/>
<dbReference type="STRING" id="679937.Bcop_1496"/>
<dbReference type="Proteomes" id="UP000018439">
    <property type="component" value="Chromosome"/>
</dbReference>
<keyword evidence="3" id="KW-1185">Reference proteome</keyword>
<proteinExistence type="predicted"/>
<protein>
    <submittedName>
        <fullName evidence="2">Uncharacterized protein</fullName>
    </submittedName>
</protein>
<dbReference type="AlphaFoldDB" id="F3ZPV3"/>
<evidence type="ECO:0000256" key="1">
    <source>
        <dbReference type="SAM" id="Phobius"/>
    </source>
</evidence>
<sequence length="172" mass="19949">MVRVVVIIVCTLCTCYYYIVGPFKKKASVIMLNSPDFKIGDLVQLKKAESNIPNPFGSRENNLFQIAKIWANEVRLSWQRHIYDVNELKPIPINGVDDRSIHLQVEPYSPCVLDGMSLPMEDADRGYYLDKIKSLGWDKLLQLIEQQRIKYVHQVQRYLDDNFAGCQLKLNE</sequence>
<accession>F3ZPV3</accession>
<keyword evidence="1" id="KW-0812">Transmembrane</keyword>
<keyword evidence="1" id="KW-0472">Membrane</keyword>
<name>F3ZPV3_9BACE</name>
<organism evidence="2 3">
    <name type="scientific">Bacteroides coprosuis DSM 18011</name>
    <dbReference type="NCBI Taxonomy" id="679937"/>
    <lineage>
        <taxon>Bacteria</taxon>
        <taxon>Pseudomonadati</taxon>
        <taxon>Bacteroidota</taxon>
        <taxon>Bacteroidia</taxon>
        <taxon>Bacteroidales</taxon>
        <taxon>Bacteroidaceae</taxon>
        <taxon>Bacteroides</taxon>
    </lineage>
</organism>
<gene>
    <name evidence="2" type="ORF">Bcop_1496</name>
</gene>
<keyword evidence="1" id="KW-1133">Transmembrane helix</keyword>
<reference evidence="2 3" key="1">
    <citation type="journal article" date="2011" name="Stand. Genomic Sci.">
        <title>Non-contiguous finished genome sequence of Bacteroides coprosuis type strain (PC139).</title>
        <authorList>
            <person name="Land M."/>
            <person name="Held B."/>
            <person name="Gronow S."/>
            <person name="Abt B."/>
            <person name="Lucas S."/>
            <person name="Del Rio T.G."/>
            <person name="Nolan M."/>
            <person name="Tice H."/>
            <person name="Cheng J.F."/>
            <person name="Pitluck S."/>
            <person name="Liolios K."/>
            <person name="Pagani I."/>
            <person name="Ivanova N."/>
            <person name="Mavromatis K."/>
            <person name="Mikhailova N."/>
            <person name="Pati A."/>
            <person name="Tapia R."/>
            <person name="Han C."/>
            <person name="Goodwin L."/>
            <person name="Chen A."/>
            <person name="Palaniappan K."/>
            <person name="Hauser L."/>
            <person name="Brambilla E.M."/>
            <person name="Rohde M."/>
            <person name="Goker M."/>
            <person name="Detter J.C."/>
            <person name="Woyke T."/>
            <person name="Bristow J."/>
            <person name="Eisen J.A."/>
            <person name="Markowitz V."/>
            <person name="Hugenholtz P."/>
            <person name="Kyrpides N.C."/>
            <person name="Klenk H.P."/>
            <person name="Lapidus A."/>
        </authorList>
    </citation>
    <scope>NUCLEOTIDE SEQUENCE [LARGE SCALE GENOMIC DNA]</scope>
    <source>
        <strain evidence="2 3">DSM 18011</strain>
    </source>
</reference>
<feature type="transmembrane region" description="Helical" evidence="1">
    <location>
        <begin position="6"/>
        <end position="23"/>
    </location>
</feature>
<evidence type="ECO:0000313" key="2">
    <source>
        <dbReference type="EMBL" id="EGJ71690.1"/>
    </source>
</evidence>
<dbReference type="EMBL" id="CM001167">
    <property type="protein sequence ID" value="EGJ71690.1"/>
    <property type="molecule type" value="Genomic_DNA"/>
</dbReference>
<evidence type="ECO:0000313" key="3">
    <source>
        <dbReference type="Proteomes" id="UP000018439"/>
    </source>
</evidence>